<gene>
    <name evidence="3" type="ORF">SELMODRAFT_419653</name>
</gene>
<dbReference type="Gene3D" id="3.40.50.2000">
    <property type="entry name" value="Glycogen Phosphorylase B"/>
    <property type="match status" value="1"/>
</dbReference>
<keyword evidence="1" id="KW-0808">Transferase</keyword>
<dbReference type="GO" id="GO:0016757">
    <property type="term" value="F:glycosyltransferase activity"/>
    <property type="evidence" value="ECO:0007669"/>
    <property type="project" value="UniProtKB-KW"/>
</dbReference>
<reference evidence="3 4" key="1">
    <citation type="journal article" date="2011" name="Science">
        <title>The Selaginella genome identifies genetic changes associated with the evolution of vascular plants.</title>
        <authorList>
            <person name="Banks J.A."/>
            <person name="Nishiyama T."/>
            <person name="Hasebe M."/>
            <person name="Bowman J.L."/>
            <person name="Gribskov M."/>
            <person name="dePamphilis C."/>
            <person name="Albert V.A."/>
            <person name="Aono N."/>
            <person name="Aoyama T."/>
            <person name="Ambrose B.A."/>
            <person name="Ashton N.W."/>
            <person name="Axtell M.J."/>
            <person name="Barker E."/>
            <person name="Barker M.S."/>
            <person name="Bennetzen J.L."/>
            <person name="Bonawitz N.D."/>
            <person name="Chapple C."/>
            <person name="Cheng C."/>
            <person name="Correa L.G."/>
            <person name="Dacre M."/>
            <person name="DeBarry J."/>
            <person name="Dreyer I."/>
            <person name="Elias M."/>
            <person name="Engstrom E.M."/>
            <person name="Estelle M."/>
            <person name="Feng L."/>
            <person name="Finet C."/>
            <person name="Floyd S.K."/>
            <person name="Frommer W.B."/>
            <person name="Fujita T."/>
            <person name="Gramzow L."/>
            <person name="Gutensohn M."/>
            <person name="Harholt J."/>
            <person name="Hattori M."/>
            <person name="Heyl A."/>
            <person name="Hirai T."/>
            <person name="Hiwatashi Y."/>
            <person name="Ishikawa M."/>
            <person name="Iwata M."/>
            <person name="Karol K.G."/>
            <person name="Koehler B."/>
            <person name="Kolukisaoglu U."/>
            <person name="Kubo M."/>
            <person name="Kurata T."/>
            <person name="Lalonde S."/>
            <person name="Li K."/>
            <person name="Li Y."/>
            <person name="Litt A."/>
            <person name="Lyons E."/>
            <person name="Manning G."/>
            <person name="Maruyama T."/>
            <person name="Michael T.P."/>
            <person name="Mikami K."/>
            <person name="Miyazaki S."/>
            <person name="Morinaga S."/>
            <person name="Murata T."/>
            <person name="Mueller-Roeber B."/>
            <person name="Nelson D.R."/>
            <person name="Obara M."/>
            <person name="Oguri Y."/>
            <person name="Olmstead R.G."/>
            <person name="Onodera N."/>
            <person name="Petersen B.L."/>
            <person name="Pils B."/>
            <person name="Prigge M."/>
            <person name="Rensing S.A."/>
            <person name="Riano-Pachon D.M."/>
            <person name="Roberts A.W."/>
            <person name="Sato Y."/>
            <person name="Scheller H.V."/>
            <person name="Schulz B."/>
            <person name="Schulz C."/>
            <person name="Shakirov E.V."/>
            <person name="Shibagaki N."/>
            <person name="Shinohara N."/>
            <person name="Shippen D.E."/>
            <person name="Soerensen I."/>
            <person name="Sotooka R."/>
            <person name="Sugimoto N."/>
            <person name="Sugita M."/>
            <person name="Sumikawa N."/>
            <person name="Tanurdzic M."/>
            <person name="Theissen G."/>
            <person name="Ulvskov P."/>
            <person name="Wakazuki S."/>
            <person name="Weng J.K."/>
            <person name="Willats W.W."/>
            <person name="Wipf D."/>
            <person name="Wolf P.G."/>
            <person name="Yang L."/>
            <person name="Zimmer A.D."/>
            <person name="Zhu Q."/>
            <person name="Mitros T."/>
            <person name="Hellsten U."/>
            <person name="Loque D."/>
            <person name="Otillar R."/>
            <person name="Salamov A."/>
            <person name="Schmutz J."/>
            <person name="Shapiro H."/>
            <person name="Lindquist E."/>
            <person name="Lucas S."/>
            <person name="Rokhsar D."/>
            <person name="Grigoriev I.V."/>
        </authorList>
    </citation>
    <scope>NUCLEOTIDE SEQUENCE [LARGE SCALE GENOMIC DNA]</scope>
</reference>
<dbReference type="Proteomes" id="UP000001514">
    <property type="component" value="Unassembled WGS sequence"/>
</dbReference>
<evidence type="ECO:0000313" key="3">
    <source>
        <dbReference type="EMBL" id="EFJ18983.1"/>
    </source>
</evidence>
<proteinExistence type="predicted"/>
<evidence type="ECO:0000313" key="4">
    <source>
        <dbReference type="Proteomes" id="UP000001514"/>
    </source>
</evidence>
<feature type="domain" description="Glycosyl transferase family 1" evidence="2">
    <location>
        <begin position="96"/>
        <end position="161"/>
    </location>
</feature>
<dbReference type="EMBL" id="GL377608">
    <property type="protein sequence ID" value="EFJ18983.1"/>
    <property type="molecule type" value="Genomic_DNA"/>
</dbReference>
<dbReference type="STRING" id="88036.D8S9L6"/>
<name>D8S9L6_SELML</name>
<evidence type="ECO:0000259" key="2">
    <source>
        <dbReference type="Pfam" id="PF00534"/>
    </source>
</evidence>
<keyword evidence="4" id="KW-1185">Reference proteome</keyword>
<protein>
    <recommendedName>
        <fullName evidence="2">Glycosyl transferase family 1 domain-containing protein</fullName>
    </recommendedName>
</protein>
<dbReference type="InterPro" id="IPR001296">
    <property type="entry name" value="Glyco_trans_1"/>
</dbReference>
<organism evidence="4">
    <name type="scientific">Selaginella moellendorffii</name>
    <name type="common">Spikemoss</name>
    <dbReference type="NCBI Taxonomy" id="88036"/>
    <lineage>
        <taxon>Eukaryota</taxon>
        <taxon>Viridiplantae</taxon>
        <taxon>Streptophyta</taxon>
        <taxon>Embryophyta</taxon>
        <taxon>Tracheophyta</taxon>
        <taxon>Lycopodiopsida</taxon>
        <taxon>Selaginellales</taxon>
        <taxon>Selaginellaceae</taxon>
        <taxon>Selaginella</taxon>
    </lineage>
</organism>
<dbReference type="Gramene" id="EFJ18983">
    <property type="protein sequence ID" value="EFJ18983"/>
    <property type="gene ID" value="SELMODRAFT_419653"/>
</dbReference>
<keyword evidence="1" id="KW-0328">Glycosyltransferase</keyword>
<dbReference type="PANTHER" id="PTHR47252">
    <property type="entry name" value="GLYCOSYLTRANSFERASE"/>
    <property type="match status" value="1"/>
</dbReference>
<dbReference type="eggNOG" id="KOG0853">
    <property type="taxonomic scope" value="Eukaryota"/>
</dbReference>
<sequence length="233" mass="25748">MAYQYSSVVTTTLAVSRIHKVVKVGAQGEGTQSVQQLLARYGTIFIILLTKSNYVLHAVLLDKLSQLCFKLWLPDPVTSHDNSKNSSTSFYGLSECLEEEGLGRISIEAMAFKLPILGTAASGTTEIVVDESTGLLHQVGKEGVLDLASNTIKLFRDPNLTEAGYKRVQERATHVRENSCSSSDRLFLSIRATDIGQQLSGLMTDAWLDIIIIKITFKVLLLNSIESYERNYN</sequence>
<dbReference type="SUPFAM" id="SSF53756">
    <property type="entry name" value="UDP-Glycosyltransferase/glycogen phosphorylase"/>
    <property type="match status" value="1"/>
</dbReference>
<evidence type="ECO:0000256" key="1">
    <source>
        <dbReference type="ARBA" id="ARBA00022676"/>
    </source>
</evidence>
<dbReference type="Pfam" id="PF00534">
    <property type="entry name" value="Glycos_transf_1"/>
    <property type="match status" value="1"/>
</dbReference>
<dbReference type="KEGG" id="smo:SELMODRAFT_419653"/>
<dbReference type="InParanoid" id="D8S9L6"/>
<dbReference type="AlphaFoldDB" id="D8S9L6"/>
<dbReference type="PANTHER" id="PTHR47252:SF4">
    <property type="entry name" value="GLYCOSYLTRANSFERASE"/>
    <property type="match status" value="1"/>
</dbReference>
<dbReference type="HOGENOM" id="CLU_1191618_0_0_1"/>
<accession>D8S9L6</accession>